<feature type="domain" description="Tyrosine specific protein phosphatases" evidence="2">
    <location>
        <begin position="144"/>
        <end position="211"/>
    </location>
</feature>
<sequence>MLVQNLVRESKVFIAGVYRCNAEVMDWNAQVKRETDHLRSAYRNRGLYYSTQLNIILMPNRVYWLYRFNSSARLGIMARPRGNEWLTDEIIDLKKQNVDVVISLLEYHEIVELGLAREESLCKTAGIDFINFPIRDRSVPDSLHSVSSLVSSLSDLLHKGKNIVIHCRMGIGRSSIIAGVLLQKEGKRTEDVIEFISRIRGLKVPDTTEQVRWLKNMHGGI</sequence>
<dbReference type="PROSITE" id="PS50056">
    <property type="entry name" value="TYR_PHOSPHATASE_2"/>
    <property type="match status" value="1"/>
</dbReference>
<evidence type="ECO:0000313" key="5">
    <source>
        <dbReference type="Proteomes" id="UP001165367"/>
    </source>
</evidence>
<dbReference type="PROSITE" id="PS00383">
    <property type="entry name" value="TYR_PHOSPHATASE_1"/>
    <property type="match status" value="1"/>
</dbReference>
<dbReference type="InterPro" id="IPR029021">
    <property type="entry name" value="Prot-tyrosine_phosphatase-like"/>
</dbReference>
<dbReference type="PROSITE" id="PS50206">
    <property type="entry name" value="RHODANESE_3"/>
    <property type="match status" value="1"/>
</dbReference>
<evidence type="ECO:0000259" key="2">
    <source>
        <dbReference type="PROSITE" id="PS50056"/>
    </source>
</evidence>
<dbReference type="SUPFAM" id="SSF52799">
    <property type="entry name" value="(Phosphotyrosine protein) phosphatases II"/>
    <property type="match status" value="1"/>
</dbReference>
<comment type="caution">
    <text evidence="4">The sequence shown here is derived from an EMBL/GenBank/DDBJ whole genome shotgun (WGS) entry which is preliminary data.</text>
</comment>
<dbReference type="RefSeq" id="WP_237874563.1">
    <property type="nucleotide sequence ID" value="NZ_JAKLTR010000011.1"/>
</dbReference>
<dbReference type="EC" id="3.1.3.48" evidence="1"/>
<feature type="domain" description="Rhodanese" evidence="3">
    <location>
        <begin position="130"/>
        <end position="209"/>
    </location>
</feature>
<name>A0ABS9KUN0_9BACT</name>
<protein>
    <recommendedName>
        <fullName evidence="1">protein-tyrosine-phosphatase</fullName>
        <ecNumber evidence="1">3.1.3.48</ecNumber>
    </recommendedName>
</protein>
<dbReference type="Proteomes" id="UP001165367">
    <property type="component" value="Unassembled WGS sequence"/>
</dbReference>
<evidence type="ECO:0000256" key="1">
    <source>
        <dbReference type="ARBA" id="ARBA00013064"/>
    </source>
</evidence>
<dbReference type="InterPro" id="IPR016130">
    <property type="entry name" value="Tyr_Pase_AS"/>
</dbReference>
<reference evidence="4" key="1">
    <citation type="submission" date="2022-01" db="EMBL/GenBank/DDBJ databases">
        <authorList>
            <person name="Jo J.-H."/>
            <person name="Im W.-T."/>
        </authorList>
    </citation>
    <scope>NUCLEOTIDE SEQUENCE</scope>
    <source>
        <strain evidence="4">NA20</strain>
    </source>
</reference>
<accession>A0ABS9KUN0</accession>
<gene>
    <name evidence="4" type="ORF">LZZ85_17140</name>
</gene>
<keyword evidence="5" id="KW-1185">Reference proteome</keyword>
<dbReference type="InterPro" id="IPR000387">
    <property type="entry name" value="Tyr_Pase_dom"/>
</dbReference>
<dbReference type="EMBL" id="JAKLTR010000011">
    <property type="protein sequence ID" value="MCG2616025.1"/>
    <property type="molecule type" value="Genomic_DNA"/>
</dbReference>
<evidence type="ECO:0000259" key="3">
    <source>
        <dbReference type="PROSITE" id="PS50206"/>
    </source>
</evidence>
<proteinExistence type="predicted"/>
<dbReference type="Gene3D" id="3.90.190.10">
    <property type="entry name" value="Protein tyrosine phosphatase superfamily"/>
    <property type="match status" value="1"/>
</dbReference>
<organism evidence="4 5">
    <name type="scientific">Terrimonas ginsenosidimutans</name>
    <dbReference type="NCBI Taxonomy" id="2908004"/>
    <lineage>
        <taxon>Bacteria</taxon>
        <taxon>Pseudomonadati</taxon>
        <taxon>Bacteroidota</taxon>
        <taxon>Chitinophagia</taxon>
        <taxon>Chitinophagales</taxon>
        <taxon>Chitinophagaceae</taxon>
        <taxon>Terrimonas</taxon>
    </lineage>
</organism>
<dbReference type="Pfam" id="PF22785">
    <property type="entry name" value="Tc-R-P"/>
    <property type="match status" value="1"/>
</dbReference>
<dbReference type="InterPro" id="IPR001763">
    <property type="entry name" value="Rhodanese-like_dom"/>
</dbReference>
<evidence type="ECO:0000313" key="4">
    <source>
        <dbReference type="EMBL" id="MCG2616025.1"/>
    </source>
</evidence>